<dbReference type="PANTHER" id="PTHR33886:SF8">
    <property type="entry name" value="UNSATURATED RHAMNOGALACTURONAN HYDROLASE (EUROFUNG)"/>
    <property type="match status" value="1"/>
</dbReference>
<feature type="transmembrane region" description="Helical" evidence="2">
    <location>
        <begin position="6"/>
        <end position="23"/>
    </location>
</feature>
<keyword evidence="2" id="KW-0812">Transmembrane</keyword>
<organism evidence="3 4">
    <name type="scientific">Halobacillus litoralis</name>
    <dbReference type="NCBI Taxonomy" id="45668"/>
    <lineage>
        <taxon>Bacteria</taxon>
        <taxon>Bacillati</taxon>
        <taxon>Bacillota</taxon>
        <taxon>Bacilli</taxon>
        <taxon>Bacillales</taxon>
        <taxon>Bacillaceae</taxon>
        <taxon>Halobacillus</taxon>
    </lineage>
</organism>
<evidence type="ECO:0000256" key="2">
    <source>
        <dbReference type="SAM" id="Phobius"/>
    </source>
</evidence>
<keyword evidence="2" id="KW-1133">Transmembrane helix</keyword>
<dbReference type="GO" id="GO:0005975">
    <property type="term" value="P:carbohydrate metabolic process"/>
    <property type="evidence" value="ECO:0007669"/>
    <property type="project" value="InterPro"/>
</dbReference>
<dbReference type="OrthoDB" id="9807186at2"/>
<dbReference type="SUPFAM" id="SSF48208">
    <property type="entry name" value="Six-hairpin glycosidases"/>
    <property type="match status" value="1"/>
</dbReference>
<keyword evidence="1" id="KW-0378">Hydrolase</keyword>
<evidence type="ECO:0000256" key="1">
    <source>
        <dbReference type="ARBA" id="ARBA00022801"/>
    </source>
</evidence>
<dbReference type="InterPro" id="IPR052043">
    <property type="entry name" value="PolySaccharide_Degr_Enz"/>
</dbReference>
<gene>
    <name evidence="3" type="ORF">GLW00_03575</name>
</gene>
<accession>A0A845F7Z5</accession>
<dbReference type="InterPro" id="IPR012341">
    <property type="entry name" value="6hp_glycosidase-like_sf"/>
</dbReference>
<evidence type="ECO:0000313" key="3">
    <source>
        <dbReference type="EMBL" id="MYL69914.1"/>
    </source>
</evidence>
<dbReference type="EMBL" id="WMFA01000001">
    <property type="protein sequence ID" value="MYL69914.1"/>
    <property type="molecule type" value="Genomic_DNA"/>
</dbReference>
<evidence type="ECO:0008006" key="5">
    <source>
        <dbReference type="Google" id="ProtNLM"/>
    </source>
</evidence>
<dbReference type="Gene3D" id="1.50.10.10">
    <property type="match status" value="1"/>
</dbReference>
<name>A0A845F7Z5_9BACI</name>
<dbReference type="PANTHER" id="PTHR33886">
    <property type="entry name" value="UNSATURATED RHAMNOGALACTURONAN HYDROLASE (EUROFUNG)"/>
    <property type="match status" value="1"/>
</dbReference>
<reference evidence="3 4" key="1">
    <citation type="submission" date="2019-11" db="EMBL/GenBank/DDBJ databases">
        <title>Genome sequences of 17 halophilic strains isolated from different environments.</title>
        <authorList>
            <person name="Furrow R.E."/>
        </authorList>
    </citation>
    <scope>NUCLEOTIDE SEQUENCE [LARGE SCALE GENOMIC DNA]</scope>
    <source>
        <strain evidence="3 4">SL-4</strain>
    </source>
</reference>
<proteinExistence type="predicted"/>
<dbReference type="InterPro" id="IPR010905">
    <property type="entry name" value="Glyco_hydro_88"/>
</dbReference>
<dbReference type="Pfam" id="PF07470">
    <property type="entry name" value="Glyco_hydro_88"/>
    <property type="match status" value="1"/>
</dbReference>
<dbReference type="GeneID" id="78006056"/>
<dbReference type="InterPro" id="IPR008928">
    <property type="entry name" value="6-hairpin_glycosidase_sf"/>
</dbReference>
<sequence>MIAQYVMASFILLIITIVFIDIIPKCSDWYKRIHMGRCKTQSQWNQLIIRKSLQWIGKTPKIKVTDNTRLIFLDMLKGNYSKDTIQYWQEASLLLGVGEYIKNSNDKIAKKSVEDFLKYKFDEQGQWRERPHNIDAAILAYALMKLDFIDFKQYKSALDYTENLIKQHIGEDGTVKYRKNMEQYRYVDTIGFICPFLVKYGAEFNKSECIELSIKQIEHYEQYGMLHKTMIPFHAYHIKNKLPLGLWGWGRGAGWFAIGVIDTWAELPNGNEYKSSLEKIIVRFADSILPYQQNNGSWTWSLLRSEATSDSSTTATFAWFMKNASNINGSSEAYVSASNKGMEYLKLVTRRNGEIDFSQGDTKDLGVYSTQFNILPFTQGFCVRTLNKEKEVNIHVEKAI</sequence>
<protein>
    <recommendedName>
        <fullName evidence="5">Glycosyl hydrolase</fullName>
    </recommendedName>
</protein>
<comment type="caution">
    <text evidence="3">The sequence shown here is derived from an EMBL/GenBank/DDBJ whole genome shotgun (WGS) entry which is preliminary data.</text>
</comment>
<dbReference type="Proteomes" id="UP000450457">
    <property type="component" value="Unassembled WGS sequence"/>
</dbReference>
<keyword evidence="2" id="KW-0472">Membrane</keyword>
<evidence type="ECO:0000313" key="4">
    <source>
        <dbReference type="Proteomes" id="UP000450457"/>
    </source>
</evidence>
<dbReference type="GO" id="GO:0016787">
    <property type="term" value="F:hydrolase activity"/>
    <property type="evidence" value="ECO:0007669"/>
    <property type="project" value="UniProtKB-KW"/>
</dbReference>
<dbReference type="RefSeq" id="WP_160911286.1">
    <property type="nucleotide sequence ID" value="NZ_WMFA01000001.1"/>
</dbReference>
<dbReference type="AlphaFoldDB" id="A0A845F7Z5"/>